<dbReference type="Proteomes" id="UP000706039">
    <property type="component" value="Unassembled WGS sequence"/>
</dbReference>
<reference evidence="3 4" key="1">
    <citation type="submission" date="2021-08" db="EMBL/GenBank/DDBJ databases">
        <authorList>
            <person name="Tuo L."/>
        </authorList>
    </citation>
    <scope>NUCLEOTIDE SEQUENCE [LARGE SCALE GENOMIC DNA]</scope>
    <source>
        <strain evidence="3 4">JCM 31229</strain>
    </source>
</reference>
<dbReference type="RefSeq" id="WP_222989863.1">
    <property type="nucleotide sequence ID" value="NZ_JAINVV010000004.1"/>
</dbReference>
<feature type="chain" id="PRO_5047488443" evidence="1">
    <location>
        <begin position="24"/>
        <end position="1436"/>
    </location>
</feature>
<comment type="caution">
    <text evidence="3">The sequence shown here is derived from an EMBL/GenBank/DDBJ whole genome shotgun (WGS) entry which is preliminary data.</text>
</comment>
<evidence type="ECO:0000313" key="3">
    <source>
        <dbReference type="EMBL" id="MBY8822811.1"/>
    </source>
</evidence>
<sequence length="1436" mass="140494">MKLRVETSRIALAAGVLTSIVMAAAPVAAQTHHVVPGGTTDTAQKTVAGTDSITVQAGGTLQTTTSPAINWNNASTGLVITNLGTIRSTNASGRAINASGDGNVRSITLTNNAGAVIESADDAFRINVNPTGGTITVDNHGIIRTTIAGQALDFDAVATDAATIIINNHAGAELRSTGQDAIRPGQGAVVTNAGLIRSDGAPNNSFDGIDWQARSGKVINQAGGVISGLRHGITSDTSVDVVNAAGATITGRNGSGVGSDGDGIVVNYGTITGQWDGVATNGDGDGVDIDLVGTIRNYGTIEGLSAAGVDSGGSPNNAQGIAMGGGLIENAAGATIVGGADAILIDDGSGGGAYGSTAITNAGTIRGLAGTGIVLVGDFADTITNSGTIAGATVALDMGAGNDTLNVQTGAVFTGAVDGGAGMDRINFNGSGSFAGAAGFEQVAVQTGTWTLTGALAADNYQVDAGATLTSATSATIASTATPLSISNSGTIANSNATGRAINIAGSNNARDISITNNAGAVIQSADDAVRVNFNPTGGTITLNNAGIIKTTNGGQAIDFDAAASGGATIVINNLAGGELRSFGQDAIRPGQGAVVTNAGLIYSDGPANNNYDGVDWQGKSGKVINQSGGVISGLRHGITSDVNVDVTNAAGATIIGRNGSGVGSDGGGIVVNNGTIIGTWDGVATNGDGDGVDIDLIGTVRNFGTIRGISATGVDSGGRPNSAQGIAMGGGTIENAANALISGGRNGILIDDGADNGAYGATTIVNAGRIEGLAGPAITLVGDFADTITNSGTIAGTGGIAIQMGGGNDALNLLAGSVIIGSVDGGTGRDTVTLGGPGTGSFAGAVNFERLAVASGSWTLTAASSFSEGTTIAGGATLTGNSTTLTGAIANAGTLRIDQADAGTLAATLTGTGLLQKLGAGTLAIGAQPGFAGPVDVLAGRLNVLGAMPSAVRVANGATLGGTGTIAGATIQSGGTIAPGLSVGTLTITGQLVQEAGSTYAAEITSAGADRIAVGSIATIRSGATLAVTRASGDYTVGSRYTLLTAAGGVSGNYTTMTQNPLGNTELRLGSNANAIYVDVVRTGASLALLGLNPNQVNTATAFGTLGVANPAYAALTLIPSDDAVRTGLDLLSGEIHASVSTAMVLNAIAAQAALAPRFSVDTAGPAIWGQFVASSDEDSGILGAADAERETTGGIGGVDFGFASGARIGIAGGFTSEDLTVAARRSTAKLETVHVMAYAGGSFGGVNLRGGIGYGRVDVSTVRDIAFPGFTDHAVADYKGTTLHGFAEIGMPIAIRGGAVEPFAGLGIYRVKTDGFNEAGGPVALRVAAREDTFGLGKLGVKASTPIVGGLSGRGSLAWQHVFGDLVSTGVHSFGASVASFGVTGTALSRDAAAATVALDWRMSKAATLSVSYDGLIGKNGSQSNGRLTLSIGF</sequence>
<keyword evidence="4" id="KW-1185">Reference proteome</keyword>
<dbReference type="Gene3D" id="2.40.128.130">
    <property type="entry name" value="Autotransporter beta-domain"/>
    <property type="match status" value="1"/>
</dbReference>
<evidence type="ECO:0000313" key="4">
    <source>
        <dbReference type="Proteomes" id="UP000706039"/>
    </source>
</evidence>
<feature type="signal peptide" evidence="1">
    <location>
        <begin position="1"/>
        <end position="23"/>
    </location>
</feature>
<dbReference type="InterPro" id="IPR011050">
    <property type="entry name" value="Pectin_lyase_fold/virulence"/>
</dbReference>
<gene>
    <name evidence="3" type="ORF">K7G82_10940</name>
</gene>
<dbReference type="EMBL" id="JAINVV010000004">
    <property type="protein sequence ID" value="MBY8822811.1"/>
    <property type="molecule type" value="Genomic_DNA"/>
</dbReference>
<dbReference type="SMART" id="SM00869">
    <property type="entry name" value="Autotransporter"/>
    <property type="match status" value="1"/>
</dbReference>
<dbReference type="SUPFAM" id="SSF103515">
    <property type="entry name" value="Autotransporter"/>
    <property type="match status" value="1"/>
</dbReference>
<keyword evidence="1" id="KW-0732">Signal</keyword>
<name>A0ABS7PNL8_9SPHN</name>
<proteinExistence type="predicted"/>
<organism evidence="3 4">
    <name type="scientific">Sphingomonas colocasiae</name>
    <dbReference type="NCBI Taxonomy" id="1848973"/>
    <lineage>
        <taxon>Bacteria</taxon>
        <taxon>Pseudomonadati</taxon>
        <taxon>Pseudomonadota</taxon>
        <taxon>Alphaproteobacteria</taxon>
        <taxon>Sphingomonadales</taxon>
        <taxon>Sphingomonadaceae</taxon>
        <taxon>Sphingomonas</taxon>
    </lineage>
</organism>
<dbReference type="PROSITE" id="PS51208">
    <property type="entry name" value="AUTOTRANSPORTER"/>
    <property type="match status" value="1"/>
</dbReference>
<dbReference type="SUPFAM" id="SSF51126">
    <property type="entry name" value="Pectin lyase-like"/>
    <property type="match status" value="1"/>
</dbReference>
<evidence type="ECO:0000259" key="2">
    <source>
        <dbReference type="PROSITE" id="PS51208"/>
    </source>
</evidence>
<accession>A0ABS7PNL8</accession>
<dbReference type="InterPro" id="IPR005546">
    <property type="entry name" value="Autotransporte_beta"/>
</dbReference>
<feature type="domain" description="Autotransporter" evidence="2">
    <location>
        <begin position="1162"/>
        <end position="1436"/>
    </location>
</feature>
<dbReference type="InterPro" id="IPR036709">
    <property type="entry name" value="Autotransporte_beta_dom_sf"/>
</dbReference>
<evidence type="ECO:0000256" key="1">
    <source>
        <dbReference type="SAM" id="SignalP"/>
    </source>
</evidence>
<protein>
    <submittedName>
        <fullName evidence="3">Autotransporter domain-containing protein</fullName>
    </submittedName>
</protein>
<dbReference type="Pfam" id="PF03797">
    <property type="entry name" value="Autotransporter"/>
    <property type="match status" value="1"/>
</dbReference>